<evidence type="ECO:0000259" key="2">
    <source>
        <dbReference type="Pfam" id="PF03779"/>
    </source>
</evidence>
<reference evidence="3 4" key="1">
    <citation type="submission" date="2019-07" db="EMBL/GenBank/DDBJ databases">
        <title>Whole genome shotgun sequence of Oceanithermus desulfurans NBRC 100063.</title>
        <authorList>
            <person name="Hosoyama A."/>
            <person name="Uohara A."/>
            <person name="Ohji S."/>
            <person name="Ichikawa N."/>
        </authorList>
    </citation>
    <scope>NUCLEOTIDE SEQUENCE [LARGE SCALE GENOMIC DNA]</scope>
    <source>
        <strain evidence="3 4">NBRC 100063</strain>
    </source>
</reference>
<sequence>MKNTLEWVNVVLGGWLFLSPWIFGFTGNAGAAWSAWIIGGVVLILAVWALSDKGVWEDWVNALAALIGFFTPWFVKYTSLGAASWNMWILAVAIFVVALWAAYSPTMKTTT</sequence>
<protein>
    <recommendedName>
        <fullName evidence="2">SPW repeat-containing integral membrane domain-containing protein</fullName>
    </recommendedName>
</protein>
<dbReference type="Proteomes" id="UP000321827">
    <property type="component" value="Unassembled WGS sequence"/>
</dbReference>
<keyword evidence="1" id="KW-1133">Transmembrane helix</keyword>
<dbReference type="EMBL" id="BJXN01000013">
    <property type="protein sequence ID" value="GEM90370.1"/>
    <property type="molecule type" value="Genomic_DNA"/>
</dbReference>
<dbReference type="AlphaFoldDB" id="A0A511RL39"/>
<feature type="domain" description="SPW repeat-containing integral membrane" evidence="2">
    <location>
        <begin position="6"/>
        <end position="99"/>
    </location>
</feature>
<keyword evidence="1" id="KW-0472">Membrane</keyword>
<organism evidence="3 4">
    <name type="scientific">Oceanithermus desulfurans NBRC 100063</name>
    <dbReference type="NCBI Taxonomy" id="1227550"/>
    <lineage>
        <taxon>Bacteria</taxon>
        <taxon>Thermotogati</taxon>
        <taxon>Deinococcota</taxon>
        <taxon>Deinococci</taxon>
        <taxon>Thermales</taxon>
        <taxon>Thermaceae</taxon>
        <taxon>Oceanithermus</taxon>
    </lineage>
</organism>
<keyword evidence="1" id="KW-0812">Transmembrane</keyword>
<feature type="transmembrane region" description="Helical" evidence="1">
    <location>
        <begin position="58"/>
        <end position="75"/>
    </location>
</feature>
<name>A0A511RL39_9DEIN</name>
<dbReference type="RefSeq" id="WP_147148055.1">
    <property type="nucleotide sequence ID" value="NZ_BJXN01000013.1"/>
</dbReference>
<comment type="caution">
    <text evidence="3">The sequence shown here is derived from an EMBL/GenBank/DDBJ whole genome shotgun (WGS) entry which is preliminary data.</text>
</comment>
<feature type="transmembrane region" description="Helical" evidence="1">
    <location>
        <begin position="31"/>
        <end position="51"/>
    </location>
</feature>
<evidence type="ECO:0000256" key="1">
    <source>
        <dbReference type="SAM" id="Phobius"/>
    </source>
</evidence>
<accession>A0A511RL39</accession>
<evidence type="ECO:0000313" key="3">
    <source>
        <dbReference type="EMBL" id="GEM90370.1"/>
    </source>
</evidence>
<dbReference type="OrthoDB" id="32521at2"/>
<evidence type="ECO:0000313" key="4">
    <source>
        <dbReference type="Proteomes" id="UP000321827"/>
    </source>
</evidence>
<gene>
    <name evidence="3" type="ORF">ODE01S_18040</name>
</gene>
<proteinExistence type="predicted"/>
<dbReference type="InterPro" id="IPR005530">
    <property type="entry name" value="SPW"/>
</dbReference>
<feature type="transmembrane region" description="Helical" evidence="1">
    <location>
        <begin position="7"/>
        <end position="25"/>
    </location>
</feature>
<feature type="transmembrane region" description="Helical" evidence="1">
    <location>
        <begin position="87"/>
        <end position="103"/>
    </location>
</feature>
<dbReference type="Pfam" id="PF03779">
    <property type="entry name" value="SPW"/>
    <property type="match status" value="1"/>
</dbReference>